<dbReference type="Proteomes" id="UP001159428">
    <property type="component" value="Unassembled WGS sequence"/>
</dbReference>
<dbReference type="InterPro" id="IPR052302">
    <property type="entry name" value="Neurotrophin_rcpt-DD"/>
</dbReference>
<dbReference type="PANTHER" id="PTHR46605">
    <property type="entry name" value="TUMOR NECROSIS FACTOR RECEPTOR"/>
    <property type="match status" value="1"/>
</dbReference>
<name>A0AAU9VVU5_9CNID</name>
<dbReference type="PANTHER" id="PTHR46605:SF2">
    <property type="entry name" value="TNFR-CYS DOMAIN-CONTAINING PROTEIN"/>
    <property type="match status" value="1"/>
</dbReference>
<dbReference type="InterPro" id="IPR011029">
    <property type="entry name" value="DEATH-like_dom_sf"/>
</dbReference>
<feature type="transmembrane region" description="Helical" evidence="2">
    <location>
        <begin position="145"/>
        <end position="166"/>
    </location>
</feature>
<dbReference type="GO" id="GO:0048406">
    <property type="term" value="F:nerve growth factor binding"/>
    <property type="evidence" value="ECO:0007669"/>
    <property type="project" value="TreeGrafter"/>
</dbReference>
<evidence type="ECO:0000256" key="2">
    <source>
        <dbReference type="SAM" id="Phobius"/>
    </source>
</evidence>
<keyword evidence="2" id="KW-1133">Transmembrane helix</keyword>
<dbReference type="GO" id="GO:0005886">
    <property type="term" value="C:plasma membrane"/>
    <property type="evidence" value="ECO:0007669"/>
    <property type="project" value="TreeGrafter"/>
</dbReference>
<evidence type="ECO:0000256" key="1">
    <source>
        <dbReference type="SAM" id="MobiDB-lite"/>
    </source>
</evidence>
<sequence length="467" mass="52901">MLKCPMGHGATVPCASSVSISTPIKCIPCIGGVNFSDSHDYTTCKSCQNCDKHEKKSGECTPESDTTKCLGTCHKGFYMDKISGGCHPCSDCCGQDKKHHEKQCENSNLPWSMQCRENNFNCPEQDTKNTTGKSQHKGGLESSTIVGIVLGPVCFALVVGVIFFVYRFRSGSDCLSSPTLDMSFHSSENHFQNSEFDPELGTGKREIHFAGKFWSTPELGKKPFYQRMQSVPVETLQEPVKKIPRSHSHPGALPKLIQKPKEESDLGQSPSQPFRSPRTHKYFKQGYNRLPTSAQYGHDVEGTPKISLQSIDIGEQQSRLDKQSTSTSTSTTGLFDQTATFSKFSDIPQDFLKSLLRKKVATIRYQFYRKICQKLDVLQNISWSDYRLLGEKVGVDKDAIFWLKQKGNQTEEILQHFDSKRENCVERFKTILEEMGRDDVITVIENWILFEWQEYVRSQTVRPQMYV</sequence>
<dbReference type="GO" id="GO:0009986">
    <property type="term" value="C:cell surface"/>
    <property type="evidence" value="ECO:0007669"/>
    <property type="project" value="TreeGrafter"/>
</dbReference>
<gene>
    <name evidence="3" type="ORF">PMEA_00021424</name>
</gene>
<dbReference type="Gene3D" id="2.10.50.10">
    <property type="entry name" value="Tumor Necrosis Factor Receptor, subunit A, domain 2"/>
    <property type="match status" value="1"/>
</dbReference>
<dbReference type="GO" id="GO:0007266">
    <property type="term" value="P:Rho protein signal transduction"/>
    <property type="evidence" value="ECO:0007669"/>
    <property type="project" value="TreeGrafter"/>
</dbReference>
<accession>A0AAU9VVU5</accession>
<dbReference type="AlphaFoldDB" id="A0AAU9VVU5"/>
<keyword evidence="2" id="KW-0812">Transmembrane</keyword>
<dbReference type="Gene3D" id="1.10.533.10">
    <property type="entry name" value="Death Domain, Fas"/>
    <property type="match status" value="1"/>
</dbReference>
<dbReference type="SUPFAM" id="SSF47986">
    <property type="entry name" value="DEATH domain"/>
    <property type="match status" value="1"/>
</dbReference>
<organism evidence="3 4">
    <name type="scientific">Pocillopora meandrina</name>
    <dbReference type="NCBI Taxonomy" id="46732"/>
    <lineage>
        <taxon>Eukaryota</taxon>
        <taxon>Metazoa</taxon>
        <taxon>Cnidaria</taxon>
        <taxon>Anthozoa</taxon>
        <taxon>Hexacorallia</taxon>
        <taxon>Scleractinia</taxon>
        <taxon>Astrocoeniina</taxon>
        <taxon>Pocilloporidae</taxon>
        <taxon>Pocillopora</taxon>
    </lineage>
</organism>
<evidence type="ECO:0008006" key="5">
    <source>
        <dbReference type="Google" id="ProtNLM"/>
    </source>
</evidence>
<reference evidence="3 4" key="1">
    <citation type="submission" date="2022-05" db="EMBL/GenBank/DDBJ databases">
        <authorList>
            <consortium name="Genoscope - CEA"/>
            <person name="William W."/>
        </authorList>
    </citation>
    <scope>NUCLEOTIDE SEQUENCE [LARGE SCALE GENOMIC DNA]</scope>
</reference>
<dbReference type="GO" id="GO:0015026">
    <property type="term" value="F:coreceptor activity"/>
    <property type="evidence" value="ECO:0007669"/>
    <property type="project" value="TreeGrafter"/>
</dbReference>
<protein>
    <recommendedName>
        <fullName evidence="5">TNFR-Cys domain-containing protein</fullName>
    </recommendedName>
</protein>
<evidence type="ECO:0000313" key="3">
    <source>
        <dbReference type="EMBL" id="CAH3037913.1"/>
    </source>
</evidence>
<feature type="region of interest" description="Disordered" evidence="1">
    <location>
        <begin position="260"/>
        <end position="279"/>
    </location>
</feature>
<proteinExistence type="predicted"/>
<dbReference type="EMBL" id="CALNXJ010000004">
    <property type="protein sequence ID" value="CAH3037913.1"/>
    <property type="molecule type" value="Genomic_DNA"/>
</dbReference>
<comment type="caution">
    <text evidence="3">The sequence shown here is derived from an EMBL/GenBank/DDBJ whole genome shotgun (WGS) entry which is preliminary data.</text>
</comment>
<evidence type="ECO:0000313" key="4">
    <source>
        <dbReference type="Proteomes" id="UP001159428"/>
    </source>
</evidence>
<dbReference type="GO" id="GO:0005035">
    <property type="term" value="F:death receptor activity"/>
    <property type="evidence" value="ECO:0007669"/>
    <property type="project" value="TreeGrafter"/>
</dbReference>
<keyword evidence="2" id="KW-0472">Membrane</keyword>
<keyword evidence="4" id="KW-1185">Reference proteome</keyword>